<dbReference type="PANTHER" id="PTHR13182:SF8">
    <property type="entry name" value="CYTOPLASMIC 60S SUBUNIT BIOGENESIS FACTOR ZNF622"/>
    <property type="match status" value="1"/>
</dbReference>
<feature type="region of interest" description="Disordered" evidence="2">
    <location>
        <begin position="170"/>
        <end position="201"/>
    </location>
</feature>
<feature type="compositionally biased region" description="Basic and acidic residues" evidence="2">
    <location>
        <begin position="183"/>
        <end position="198"/>
    </location>
</feature>
<protein>
    <recommendedName>
        <fullName evidence="3">C2H2-type domain-containing protein</fullName>
    </recommendedName>
</protein>
<dbReference type="Proteomes" id="UP000740883">
    <property type="component" value="Unassembled WGS sequence"/>
</dbReference>
<dbReference type="PANTHER" id="PTHR13182">
    <property type="entry name" value="ZINC FINGER PROTEIN 622"/>
    <property type="match status" value="1"/>
</dbReference>
<reference evidence="4 5" key="1">
    <citation type="journal article" date="2020" name="Genome Biol. Evol.">
        <title>Comparative genomics of strictly vertically transmitted, feminizing microsporidia endosymbionts of amphipod crustaceans.</title>
        <authorList>
            <person name="Cormier A."/>
            <person name="Chebbi M.A."/>
            <person name="Giraud I."/>
            <person name="Wattier R."/>
            <person name="Teixeira M."/>
            <person name="Gilbert C."/>
            <person name="Rigaud T."/>
            <person name="Cordaux R."/>
        </authorList>
    </citation>
    <scope>NUCLEOTIDE SEQUENCE [LARGE SCALE GENOMIC DNA]</scope>
    <source>
        <strain evidence="4 5">Ou3-Ou53</strain>
    </source>
</reference>
<dbReference type="OrthoDB" id="19329at2759"/>
<sequence length="217" mass="25220">MKCSACQMELVDSPREHYKSEIHRINVHRQIYNAPPISLEEFNSKGNSSDVSVEIYNSEKIDLSSSEHEENLKHSTKTPKTEKCLFCPEEESLDHYLEHTLTPKQAQYLLCLTCYVCNEGFTTKTSLKDHLENDKHRTAVLQNDSLVLENGKILTNKPKSSINELPAVRNERRNSGQIIHLENTPKKEDDKNKEDKNKLKTSLRMNLQKHFRPDWMQ</sequence>
<dbReference type="InterPro" id="IPR040025">
    <property type="entry name" value="Znf622/Rei1/Reh1"/>
</dbReference>
<keyword evidence="5" id="KW-1185">Reference proteome</keyword>
<keyword evidence="1" id="KW-0862">Zinc</keyword>
<dbReference type="AlphaFoldDB" id="A0A9P6L0B9"/>
<evidence type="ECO:0000313" key="5">
    <source>
        <dbReference type="Proteomes" id="UP000740883"/>
    </source>
</evidence>
<dbReference type="EMBL" id="SBJO01000008">
    <property type="protein sequence ID" value="KAF9764829.1"/>
    <property type="molecule type" value="Genomic_DNA"/>
</dbReference>
<evidence type="ECO:0000313" key="4">
    <source>
        <dbReference type="EMBL" id="KAF9764829.1"/>
    </source>
</evidence>
<comment type="caution">
    <text evidence="4">The sequence shown here is derived from an EMBL/GenBank/DDBJ whole genome shotgun (WGS) entry which is preliminary data.</text>
</comment>
<organism evidence="4 5">
    <name type="scientific">Nosema granulosis</name>
    <dbReference type="NCBI Taxonomy" id="83296"/>
    <lineage>
        <taxon>Eukaryota</taxon>
        <taxon>Fungi</taxon>
        <taxon>Fungi incertae sedis</taxon>
        <taxon>Microsporidia</taxon>
        <taxon>Nosematidae</taxon>
        <taxon>Nosema</taxon>
    </lineage>
</organism>
<keyword evidence="1" id="KW-0863">Zinc-finger</keyword>
<feature type="domain" description="C2H2-type" evidence="3">
    <location>
        <begin position="112"/>
        <end position="136"/>
    </location>
</feature>
<proteinExistence type="predicted"/>
<dbReference type="GO" id="GO:0008270">
    <property type="term" value="F:zinc ion binding"/>
    <property type="evidence" value="ECO:0007669"/>
    <property type="project" value="UniProtKB-KW"/>
</dbReference>
<dbReference type="PROSITE" id="PS50157">
    <property type="entry name" value="ZINC_FINGER_C2H2_2"/>
    <property type="match status" value="1"/>
</dbReference>
<name>A0A9P6L0B9_9MICR</name>
<evidence type="ECO:0000259" key="3">
    <source>
        <dbReference type="PROSITE" id="PS50157"/>
    </source>
</evidence>
<gene>
    <name evidence="4" type="ORF">NGRA_0249</name>
</gene>
<evidence type="ECO:0000256" key="2">
    <source>
        <dbReference type="SAM" id="MobiDB-lite"/>
    </source>
</evidence>
<dbReference type="GO" id="GO:0042273">
    <property type="term" value="P:ribosomal large subunit biogenesis"/>
    <property type="evidence" value="ECO:0007669"/>
    <property type="project" value="TreeGrafter"/>
</dbReference>
<evidence type="ECO:0000256" key="1">
    <source>
        <dbReference type="PROSITE-ProRule" id="PRU00042"/>
    </source>
</evidence>
<accession>A0A9P6L0B9</accession>
<dbReference type="PROSITE" id="PS00028">
    <property type="entry name" value="ZINC_FINGER_C2H2_1"/>
    <property type="match status" value="1"/>
</dbReference>
<dbReference type="InterPro" id="IPR013087">
    <property type="entry name" value="Znf_C2H2_type"/>
</dbReference>
<dbReference type="GO" id="GO:0030687">
    <property type="term" value="C:preribosome, large subunit precursor"/>
    <property type="evidence" value="ECO:0007669"/>
    <property type="project" value="TreeGrafter"/>
</dbReference>
<keyword evidence="1" id="KW-0479">Metal-binding</keyword>